<keyword evidence="2" id="KW-1185">Reference proteome</keyword>
<name>D3PV86_STANL</name>
<evidence type="ECO:0008006" key="3">
    <source>
        <dbReference type="Google" id="ProtNLM"/>
    </source>
</evidence>
<dbReference type="PANTHER" id="PTHR38133">
    <property type="entry name" value="SLR1429 PROTEIN"/>
    <property type="match status" value="1"/>
</dbReference>
<dbReference type="AlphaFoldDB" id="D3PV86"/>
<dbReference type="KEGG" id="sna:Snas_1433"/>
<organism evidence="1 2">
    <name type="scientific">Stackebrandtia nassauensis (strain DSM 44728 / CIP 108903 / NRRL B-16338 / NBRC 102104 / LLR-40K-21)</name>
    <dbReference type="NCBI Taxonomy" id="446470"/>
    <lineage>
        <taxon>Bacteria</taxon>
        <taxon>Bacillati</taxon>
        <taxon>Actinomycetota</taxon>
        <taxon>Actinomycetes</taxon>
        <taxon>Glycomycetales</taxon>
        <taxon>Glycomycetaceae</taxon>
        <taxon>Stackebrandtia</taxon>
    </lineage>
</organism>
<sequence length="211" mass="23289">MSRFGVTWWGKRWLRTLEQLGLTYPDSRMATGRTLASKDAVDLMNVETGELSAWVDAPRKSFGVVVSVEPFTEEQWRTFDTVVASRLGNLADLLDDRLPTGIDRQLEPHGLTLFPGDDEIDTSCPCRDKTKVCVHVIALQHAFAVNFDDDPYLLGVLRGRDRETMLTALRSAGPGHEDLPPVSVDGAVPIASLSVADFYTGRGSFDALLRP</sequence>
<accession>D3PV86</accession>
<dbReference type="OrthoDB" id="188274at2"/>
<gene>
    <name evidence="1" type="ordered locus">Snas_1433</name>
</gene>
<proteinExistence type="predicted"/>
<dbReference type="RefSeq" id="WP_013016710.1">
    <property type="nucleotide sequence ID" value="NC_013947.1"/>
</dbReference>
<dbReference type="STRING" id="446470.Snas_1433"/>
<dbReference type="HOGENOM" id="CLU_122386_0_0_11"/>
<evidence type="ECO:0000313" key="2">
    <source>
        <dbReference type="Proteomes" id="UP000000844"/>
    </source>
</evidence>
<dbReference type="eggNOG" id="COG4279">
    <property type="taxonomic scope" value="Bacteria"/>
</dbReference>
<evidence type="ECO:0000313" key="1">
    <source>
        <dbReference type="EMBL" id="ADD41139.1"/>
    </source>
</evidence>
<dbReference type="EMBL" id="CP001778">
    <property type="protein sequence ID" value="ADD41139.1"/>
    <property type="molecule type" value="Genomic_DNA"/>
</dbReference>
<protein>
    <recommendedName>
        <fullName evidence="3">Zinc finger SWIM domain protein</fullName>
    </recommendedName>
</protein>
<dbReference type="PANTHER" id="PTHR38133:SF1">
    <property type="entry name" value="SLR1429 PROTEIN"/>
    <property type="match status" value="1"/>
</dbReference>
<reference evidence="1 2" key="1">
    <citation type="journal article" date="2009" name="Stand. Genomic Sci.">
        <title>Complete genome sequence of Stackebrandtia nassauensis type strain (LLR-40K-21).</title>
        <authorList>
            <person name="Munk C."/>
            <person name="Lapidus A."/>
            <person name="Copeland A."/>
            <person name="Jando M."/>
            <person name="Mayilraj S."/>
            <person name="Glavina Del Rio T."/>
            <person name="Nolan M."/>
            <person name="Chen F."/>
            <person name="Lucas S."/>
            <person name="Tice H."/>
            <person name="Cheng J.F."/>
            <person name="Han C."/>
            <person name="Detter J.C."/>
            <person name="Bruce D."/>
            <person name="Goodwin L."/>
            <person name="Chain P."/>
            <person name="Pitluck S."/>
            <person name="Goker M."/>
            <person name="Ovchinikova G."/>
            <person name="Pati A."/>
            <person name="Ivanova N."/>
            <person name="Mavromatis K."/>
            <person name="Chen A."/>
            <person name="Palaniappan K."/>
            <person name="Land M."/>
            <person name="Hauser L."/>
            <person name="Chang Y.J."/>
            <person name="Jeffries C.D."/>
            <person name="Bristow J."/>
            <person name="Eisen J.A."/>
            <person name="Markowitz V."/>
            <person name="Hugenholtz P."/>
            <person name="Kyrpides N.C."/>
            <person name="Klenk H.P."/>
        </authorList>
    </citation>
    <scope>NUCLEOTIDE SEQUENCE [LARGE SCALE GENOMIC DNA]</scope>
    <source>
        <strain evidence="2">DSM 44728 / CIP 108903 / NRRL B-16338 / NBRC 102104 / LLR-40K-21</strain>
    </source>
</reference>
<dbReference type="Proteomes" id="UP000000844">
    <property type="component" value="Chromosome"/>
</dbReference>